<dbReference type="Pfam" id="PF07587">
    <property type="entry name" value="PSD1"/>
    <property type="match status" value="1"/>
</dbReference>
<dbReference type="InterPro" id="IPR022655">
    <property type="entry name" value="DUF1553"/>
</dbReference>
<dbReference type="PANTHER" id="PTHR35889:SF3">
    <property type="entry name" value="F-BOX DOMAIN-CONTAINING PROTEIN"/>
    <property type="match status" value="1"/>
</dbReference>
<dbReference type="InterPro" id="IPR011429">
    <property type="entry name" value="Cyt_c_Planctomycete-type"/>
</dbReference>
<evidence type="ECO:0000313" key="6">
    <source>
        <dbReference type="Proteomes" id="UP001416858"/>
    </source>
</evidence>
<feature type="domain" description="DUF1553" evidence="3">
    <location>
        <begin position="598"/>
        <end position="835"/>
    </location>
</feature>
<dbReference type="InterPro" id="IPR036909">
    <property type="entry name" value="Cyt_c-like_dom_sf"/>
</dbReference>
<feature type="domain" description="Cytochrome C Planctomycete-type" evidence="4">
    <location>
        <begin position="132"/>
        <end position="191"/>
    </location>
</feature>
<sequence length="865" mass="97470">MRKSTFSEARDSTPATLKRKAIAMCESIRIANFNCPWRIRCRSFCGFVGFIANWVQRAGMSYRLSFPTFANLPASKIDRKSMYFRLSTVFFSGVVLAVTALSETPKIAAAEPDPLEIEYFERKIRPLLSEHCFECHSEDSDTVQGGLRLDSAAGLAQGGDSGPAVVAGSPETSLLVETILYDGGIQMPPKGKLADSEIAELTRWVQRGAAFPPSASPVIQSPGGIDFDQGRKFWSFQPVEEQPLPVINDSSWPQSRIDTFVLAAIEQHGLTPSPRADRGTLARRLYFDLTGLPPTPKQLQSFLDDTSPNAYDNLVNTLLESPHYGEKWGRWWLDMARYTDRTASWLPQTSQAHLYRDWVVSAFNQDIPYDQFVHRQLATDLMSQTGPEDLPALGFLSLSPTYWKEPKLPCEIIKVIVADEWEERVDAVTRTFLGLTVACARCHDHKFDPISADDYYGLAGVFASTRHVERPLIDDATYKPVRLAKQAVKKLEAEIAKLKKQKPVPQEQVQGLQANIDELKSATPLYDTPMAYALSEESMYVVRAGKTPEQGTRFEYRPEPRDLPSFIRGNPNRPGPVIRRRFLTVLSNNPQPFENGSGRLELAQSITQQSASLAARVIVNRIWMAHFGQGIVNTPSNFGQQGDRPTHPELLDDLAARFIKDGWSIKRLHREIVMSATWQQVSTDSSHRTEVDPENVWLSRMNRRRLTFEEWRDAMLLASDRLNLTLGGPSLSLDSRANHRRTLYATVNRRDVSSTLMVHDFPDPTQHSPARMPTVTPLQGLYTLNGPLLEQQAESMAERLQKSDSATTVQKIGDLYQRLFSRGPHDHELRLAIEYIGNDPPAQQSDRWQQYVHVLLATNEFAFID</sequence>
<accession>A0ABP9VXR3</accession>
<proteinExistence type="predicted"/>
<protein>
    <recommendedName>
        <fullName evidence="7">Planctomycete cytochrome C</fullName>
    </recommendedName>
</protein>
<dbReference type="PANTHER" id="PTHR35889">
    <property type="entry name" value="CYCLOINULO-OLIGOSACCHARIDE FRUCTANOTRANSFERASE-RELATED"/>
    <property type="match status" value="1"/>
</dbReference>
<comment type="caution">
    <text evidence="5">The sequence shown here is derived from an EMBL/GenBank/DDBJ whole genome shotgun (WGS) entry which is preliminary data.</text>
</comment>
<evidence type="ECO:0000313" key="5">
    <source>
        <dbReference type="EMBL" id="GAA5508627.1"/>
    </source>
</evidence>
<feature type="domain" description="DUF1549" evidence="2">
    <location>
        <begin position="256"/>
        <end position="466"/>
    </location>
</feature>
<evidence type="ECO:0008006" key="7">
    <source>
        <dbReference type="Google" id="ProtNLM"/>
    </source>
</evidence>
<keyword evidence="6" id="KW-1185">Reference proteome</keyword>
<name>A0ABP9VXR3_9BACT</name>
<feature type="compositionally biased region" description="Basic and acidic residues" evidence="1">
    <location>
        <begin position="552"/>
        <end position="562"/>
    </location>
</feature>
<organism evidence="5 6">
    <name type="scientific">Novipirellula caenicola</name>
    <dbReference type="NCBI Taxonomy" id="1536901"/>
    <lineage>
        <taxon>Bacteria</taxon>
        <taxon>Pseudomonadati</taxon>
        <taxon>Planctomycetota</taxon>
        <taxon>Planctomycetia</taxon>
        <taxon>Pirellulales</taxon>
        <taxon>Pirellulaceae</taxon>
        <taxon>Novipirellula</taxon>
    </lineage>
</organism>
<evidence type="ECO:0000259" key="3">
    <source>
        <dbReference type="Pfam" id="PF07587"/>
    </source>
</evidence>
<evidence type="ECO:0000256" key="1">
    <source>
        <dbReference type="SAM" id="MobiDB-lite"/>
    </source>
</evidence>
<feature type="region of interest" description="Disordered" evidence="1">
    <location>
        <begin position="551"/>
        <end position="571"/>
    </location>
</feature>
<reference evidence="5 6" key="1">
    <citation type="submission" date="2024-02" db="EMBL/GenBank/DDBJ databases">
        <title>Rhodopirellula caenicola NBRC 110016.</title>
        <authorList>
            <person name="Ichikawa N."/>
            <person name="Katano-Makiyama Y."/>
            <person name="Hidaka K."/>
        </authorList>
    </citation>
    <scope>NUCLEOTIDE SEQUENCE [LARGE SCALE GENOMIC DNA]</scope>
    <source>
        <strain evidence="5 6">NBRC 110016</strain>
    </source>
</reference>
<dbReference type="InterPro" id="IPR011444">
    <property type="entry name" value="DUF1549"/>
</dbReference>
<dbReference type="Pfam" id="PF07583">
    <property type="entry name" value="PSCyt2"/>
    <property type="match status" value="1"/>
</dbReference>
<dbReference type="Pfam" id="PF07635">
    <property type="entry name" value="PSCyt1"/>
    <property type="match status" value="1"/>
</dbReference>
<evidence type="ECO:0000259" key="4">
    <source>
        <dbReference type="Pfam" id="PF07635"/>
    </source>
</evidence>
<gene>
    <name evidence="5" type="ORF">Rcae01_04094</name>
</gene>
<dbReference type="Proteomes" id="UP001416858">
    <property type="component" value="Unassembled WGS sequence"/>
</dbReference>
<dbReference type="EMBL" id="BAABRO010000010">
    <property type="protein sequence ID" value="GAA5508627.1"/>
    <property type="molecule type" value="Genomic_DNA"/>
</dbReference>
<dbReference type="SUPFAM" id="SSF46626">
    <property type="entry name" value="Cytochrome c"/>
    <property type="match status" value="1"/>
</dbReference>
<evidence type="ECO:0000259" key="2">
    <source>
        <dbReference type="Pfam" id="PF07583"/>
    </source>
</evidence>